<dbReference type="PANTHER" id="PTHR44119:SF4">
    <property type="entry name" value="AEROBIC COBALTOCHELATASE SUBUNIT COBN"/>
    <property type="match status" value="1"/>
</dbReference>
<dbReference type="Proteomes" id="UP000619545">
    <property type="component" value="Unassembled WGS sequence"/>
</dbReference>
<keyword evidence="3" id="KW-0812">Transmembrane</keyword>
<evidence type="ECO:0000313" key="6">
    <source>
        <dbReference type="Proteomes" id="UP000619545"/>
    </source>
</evidence>
<feature type="region of interest" description="Disordered" evidence="2">
    <location>
        <begin position="1977"/>
        <end position="1997"/>
    </location>
</feature>
<gene>
    <name evidence="5" type="ORF">HA336_05785</name>
</gene>
<evidence type="ECO:0000259" key="4">
    <source>
        <dbReference type="Pfam" id="PF02514"/>
    </source>
</evidence>
<feature type="transmembrane region" description="Helical" evidence="3">
    <location>
        <begin position="2012"/>
        <end position="2032"/>
    </location>
</feature>
<dbReference type="Pfam" id="PF02514">
    <property type="entry name" value="CobN-Mg_chel"/>
    <property type="match status" value="3"/>
</dbReference>
<keyword evidence="3" id="KW-0472">Membrane</keyword>
<dbReference type="GeneID" id="1477437"/>
<feature type="domain" description="CobN/magnesium chelatase" evidence="4">
    <location>
        <begin position="219"/>
        <end position="607"/>
    </location>
</feature>
<keyword evidence="1" id="KW-0175">Coiled coil</keyword>
<evidence type="ECO:0000256" key="1">
    <source>
        <dbReference type="SAM" id="Coils"/>
    </source>
</evidence>
<evidence type="ECO:0000256" key="2">
    <source>
        <dbReference type="SAM" id="MobiDB-lite"/>
    </source>
</evidence>
<name>A0A832TBT9_9EURY</name>
<dbReference type="InterPro" id="IPR003672">
    <property type="entry name" value="CobN/Mg_chltase"/>
</dbReference>
<dbReference type="RefSeq" id="WP_011018506.1">
    <property type="nucleotide sequence ID" value="NZ_DUJS01000004.1"/>
</dbReference>
<evidence type="ECO:0000256" key="3">
    <source>
        <dbReference type="SAM" id="Phobius"/>
    </source>
</evidence>
<feature type="coiled-coil region" evidence="1">
    <location>
        <begin position="491"/>
        <end position="518"/>
    </location>
</feature>
<sequence>MSSRLTLVIAFVLLIAVSPVHAGKLVIITGYWSTGMPAAKAASGLPVTVIVEDTVSKGFVPEEHVREAVESADTLLLIHTTSNTVFGNVLNELFSESSSEKRVFEFDNVLPGPSEVKSLDSVKVNWYGLEIPLSLYVQSRSVRNFRSLFSYFLERHPGPYHPFDGWVEGYDFERDEVIRPSDPNPGEVMTLIERYGDGGVILGNTRYPAWFVELLRKHLPDIIEEVLSKEPRREGPTVLVIVDTTRMESGWTAPIRELCKALRERGLNPMVLGLHYDILDGCLEDVLLALKRIVSEYNVQTIALLPGFFKMRSPDSPEVELLKELNLPVIKLVSLPWTMSEWQTCWRTPSGLDWFALYHIVIPENLGAIEGIPISVREWRKDGPEALLDRVWCSDTPVPEMIRIAADRILAWIELRNTPNREKRVVILYWAAEPGKEGVGTASSLDVPASIVNFLAWLMKASYRVEIPEELKEKLLEFADEIPAEARGLSIEEMLLRIAELEERAEELAQEGRWKEALDLYYKAYRLIRPLADALGRLMVEEGSNVGAYILRRVNVEGHRLVLRLLAYEHGRFVEREQEIRYLHLLPLDEYLKWYRSLPEEARLCMEKGIFGYLEAVLLQIQKHGPITDPLKLQAIVNGLKSLVSYVAGHLQYLDVPEETKEQFQRDVESLVDAVIGALTDPKEVNQALELCRSLHAKWGRVEAFYGWFTGWGPPERSRYLVEIDGKKYFVIRGIDFGNVIVAPQPARGYYVGISVAYHSTVLPPCHYYLACYYYFTRVFRAHVIVNTGKHGTYEWLPYKPLFMSWWDFPQICIQNVPQVYPYYVADPSEALVAKRRGWAVIVNYLPQSLVKEELTGDMGQLLELLERYQSSHLSSLKPAILDLVKKTRAYELLNLSSLEAFERKFDENCAKLYFLLHDLEEHEVVPIGLHVFGMPPIGEDPVGTVASFAAKVLLNEVMGALDYSRALDVCREVIERPETRDADDLHREAARIVELLFESARLERTNFLNALSGGYVPPGFNSSPFKQIDALPTGRNACMFDPRKWPDWISINVAYTVAIPLRTVTRKVVAFDWATDNINTRGLPIAVQMLLLGVLPHRNADWVVTGVDPSLCMNPSGVSYTRRLGQILVVGRIVRMESLGSGAVRLVLEPPMGGQRIEVRCPVNVLPIPLHLDDEVMVLGTLVSTGGRVEVVNARVLSEEEAKRIEDEVLTPTQLSAVGRAFGRLPIRGRVERVEGRYIVLTDGCTEVRVRIDEGRVPEEGETVTVIGTVTLVGDEPVISASLVLREVPRRLTDVIVTGTSCFRDVFAHNILTELFLGRVAAILAAEPYLARLLSHSSLIVSDVDKVLEIRGIDEYPVYWVRRWLRETVERLSQGEWKNPIHETVLHVYRAALWRALTTPDEELARELEEGLRRLYDLVGEFCAEHGYDFESVVNTAASLAVLVPPAENYPFLDWAAVYLALLTCRESNITSAPDAGSGGSPNGGIITGWIEQVREVPDEDLPLLAALNVFCQAPGDYTNVIGKTIESGEFLLEDRLNLALSWISGLSYVYGPKHWGASFPLLLALNLAAPDRTLHTMVSSDEKATFFYDDCIYAFEGGLRLAVSAVNGLLPEQETMIDALVLNLRNAALGSYVGGDYSQMARRLAEEIQLMAAANPNLAPWLRDLASQLSAGSYLAALLASNMTSLFSTVTTRTLAALTGNETAAFRYSLLMPFDTYAWYDLMRTVFNPVYVRGLRFHGYSGAVELLKRLGYLIRGWSTLALGLLGWEGIFRRTASTLVENREWLARYSPEGLFSLAVSLLVIAYDRAQHKLISEEVLKSREFVALVRDVIVPELLRGVLCCCPGVCGNPVVQQRLLEALSQYEGLVPNLREAMAVFAANYMNNPELVARILRQLTSPAFTRETAPMAARTVRTLAVRATASQAVAISATIAAILASQAALSGPGRGAVPVSVTGVLLRGTVGAKSAATVEVSVGSSAGKGKPSQERSARASILRRTSAQSPVTTSVPRWILVALIVALLAAVILVGTLWRPRIGTSRGW</sequence>
<feature type="domain" description="CobN/magnesium chelatase" evidence="4">
    <location>
        <begin position="711"/>
        <end position="1108"/>
    </location>
</feature>
<keyword evidence="3" id="KW-1133">Transmembrane helix</keyword>
<feature type="domain" description="CobN/magnesium chelatase" evidence="4">
    <location>
        <begin position="1505"/>
        <end position="1614"/>
    </location>
</feature>
<accession>A0A832TBT9</accession>
<protein>
    <submittedName>
        <fullName evidence="5">Cobaltochelatase subunit CobN</fullName>
    </submittedName>
</protein>
<evidence type="ECO:0000313" key="5">
    <source>
        <dbReference type="EMBL" id="HII70726.1"/>
    </source>
</evidence>
<comment type="caution">
    <text evidence="5">The sequence shown here is derived from an EMBL/GenBank/DDBJ whole genome shotgun (WGS) entry which is preliminary data.</text>
</comment>
<organism evidence="5 6">
    <name type="scientific">Methanopyrus kandleri</name>
    <dbReference type="NCBI Taxonomy" id="2320"/>
    <lineage>
        <taxon>Archaea</taxon>
        <taxon>Methanobacteriati</taxon>
        <taxon>Methanobacteriota</taxon>
        <taxon>Methanomada group</taxon>
        <taxon>Methanopyri</taxon>
        <taxon>Methanopyrales</taxon>
        <taxon>Methanopyraceae</taxon>
        <taxon>Methanopyrus</taxon>
    </lineage>
</organism>
<reference evidence="5" key="1">
    <citation type="journal article" date="2020" name="bioRxiv">
        <title>A rank-normalized archaeal taxonomy based on genome phylogeny resolves widespread incomplete and uneven classifications.</title>
        <authorList>
            <person name="Rinke C."/>
            <person name="Chuvochina M."/>
            <person name="Mussig A.J."/>
            <person name="Chaumeil P.-A."/>
            <person name="Waite D.W."/>
            <person name="Whitman W.B."/>
            <person name="Parks D.H."/>
            <person name="Hugenholtz P."/>
        </authorList>
    </citation>
    <scope>NUCLEOTIDE SEQUENCE</scope>
    <source>
        <strain evidence="5">UBA8853</strain>
    </source>
</reference>
<dbReference type="EMBL" id="DUJS01000004">
    <property type="protein sequence ID" value="HII70726.1"/>
    <property type="molecule type" value="Genomic_DNA"/>
</dbReference>
<proteinExistence type="predicted"/>
<dbReference type="PANTHER" id="PTHR44119">
    <property type="entry name" value="MAGNESIUM-CHELATASE SUBUNIT CHLH, CHLOROPLASTIC"/>
    <property type="match status" value="1"/>
</dbReference>